<dbReference type="RefSeq" id="WP_006715467.1">
    <property type="nucleotide sequence ID" value="NZ_CP007032.1"/>
</dbReference>
<dbReference type="Pfam" id="PF07875">
    <property type="entry name" value="Coat_F"/>
    <property type="match status" value="1"/>
</dbReference>
<dbReference type="Gene3D" id="1.20.1260.10">
    <property type="match status" value="1"/>
</dbReference>
<organism evidence="1 2">
    <name type="scientific">Desulfitobacterium metallireducens DSM 15288</name>
    <dbReference type="NCBI Taxonomy" id="871968"/>
    <lineage>
        <taxon>Bacteria</taxon>
        <taxon>Bacillati</taxon>
        <taxon>Bacillota</taxon>
        <taxon>Clostridia</taxon>
        <taxon>Eubacteriales</taxon>
        <taxon>Desulfitobacteriaceae</taxon>
        <taxon>Desulfitobacterium</taxon>
    </lineage>
</organism>
<dbReference type="OrthoDB" id="1706542at2"/>
<dbReference type="InterPro" id="IPR012851">
    <property type="entry name" value="Spore_coat_CotF-like"/>
</dbReference>
<dbReference type="AlphaFoldDB" id="W0ECQ7"/>
<evidence type="ECO:0000313" key="2">
    <source>
        <dbReference type="Proteomes" id="UP000010847"/>
    </source>
</evidence>
<sequence>MPVQLSQKERMLLQDQQHHEQLCVQKYNKYANETQCSELKQLFQTHSSHEQQHYNTISQILSGQIPNMNQGQQNQAMQAQQKMNTMQSQAGSTGYNQNDASLANDMLTTEKYISGTYDTAIFECRDTNIRQALNHIQKDEQQHGEDLYNYMQAHGMYNTQS</sequence>
<dbReference type="KEGG" id="dmt:DESME_07075"/>
<name>W0ECQ7_9FIRM</name>
<keyword evidence="2" id="KW-1185">Reference proteome</keyword>
<dbReference type="SUPFAM" id="SSF47240">
    <property type="entry name" value="Ferritin-like"/>
    <property type="match status" value="1"/>
</dbReference>
<proteinExistence type="predicted"/>
<evidence type="ECO:0000313" key="1">
    <source>
        <dbReference type="EMBL" id="AHF06851.1"/>
    </source>
</evidence>
<dbReference type="STRING" id="871968.DESME_07075"/>
<protein>
    <submittedName>
        <fullName evidence="1">Coat F domain protein</fullName>
    </submittedName>
</protein>
<reference evidence="1 2" key="1">
    <citation type="submission" date="2013-12" db="EMBL/GenBank/DDBJ databases">
        <authorList>
            <consortium name="DOE Joint Genome Institute"/>
            <person name="Smidt H."/>
            <person name="Huntemann M."/>
            <person name="Han J."/>
            <person name="Chen A."/>
            <person name="Kyrpides N."/>
            <person name="Mavromatis K."/>
            <person name="Markowitz V."/>
            <person name="Palaniappan K."/>
            <person name="Ivanova N."/>
            <person name="Schaumberg A."/>
            <person name="Pati A."/>
            <person name="Liolios K."/>
            <person name="Nordberg H.P."/>
            <person name="Cantor M.N."/>
            <person name="Hua S.X."/>
            <person name="Woyke T."/>
        </authorList>
    </citation>
    <scope>NUCLEOTIDE SEQUENCE [LARGE SCALE GENOMIC DNA]</scope>
    <source>
        <strain evidence="2">DSM 15288</strain>
    </source>
</reference>
<dbReference type="eggNOG" id="COG1633">
    <property type="taxonomic scope" value="Bacteria"/>
</dbReference>
<dbReference type="InterPro" id="IPR012347">
    <property type="entry name" value="Ferritin-like"/>
</dbReference>
<dbReference type="EMBL" id="CP007032">
    <property type="protein sequence ID" value="AHF06851.1"/>
    <property type="molecule type" value="Genomic_DNA"/>
</dbReference>
<dbReference type="HOGENOM" id="CLU_141514_0_0_9"/>
<accession>W0ECQ7</accession>
<dbReference type="Proteomes" id="UP000010847">
    <property type="component" value="Chromosome"/>
</dbReference>
<dbReference type="CDD" id="cd00657">
    <property type="entry name" value="Ferritin_like"/>
    <property type="match status" value="1"/>
</dbReference>
<dbReference type="InterPro" id="IPR009078">
    <property type="entry name" value="Ferritin-like_SF"/>
</dbReference>
<gene>
    <name evidence="1" type="ORF">DESME_07075</name>
</gene>